<feature type="domain" description="CUE" evidence="3">
    <location>
        <begin position="2"/>
        <end position="45"/>
    </location>
</feature>
<evidence type="ECO:0000259" key="3">
    <source>
        <dbReference type="PROSITE" id="PS51140"/>
    </source>
</evidence>
<keyword evidence="5" id="KW-1185">Reference proteome</keyword>
<proteinExistence type="predicted"/>
<dbReference type="PANTHER" id="PTHR48459:SF1">
    <property type="entry name" value="CUE DOMAIN-CONTAINING PROTEIN"/>
    <property type="match status" value="1"/>
</dbReference>
<dbReference type="SUPFAM" id="SSF46934">
    <property type="entry name" value="UBA-like"/>
    <property type="match status" value="1"/>
</dbReference>
<dbReference type="GO" id="GO:0043130">
    <property type="term" value="F:ubiquitin binding"/>
    <property type="evidence" value="ECO:0007669"/>
    <property type="project" value="InterPro"/>
</dbReference>
<gene>
    <name evidence="4" type="ORF">SSX86_022120</name>
</gene>
<evidence type="ECO:0000256" key="1">
    <source>
        <dbReference type="SAM" id="Coils"/>
    </source>
</evidence>
<organism evidence="4 5">
    <name type="scientific">Deinandra increscens subsp. villosa</name>
    <dbReference type="NCBI Taxonomy" id="3103831"/>
    <lineage>
        <taxon>Eukaryota</taxon>
        <taxon>Viridiplantae</taxon>
        <taxon>Streptophyta</taxon>
        <taxon>Embryophyta</taxon>
        <taxon>Tracheophyta</taxon>
        <taxon>Spermatophyta</taxon>
        <taxon>Magnoliopsida</taxon>
        <taxon>eudicotyledons</taxon>
        <taxon>Gunneridae</taxon>
        <taxon>Pentapetalae</taxon>
        <taxon>asterids</taxon>
        <taxon>campanulids</taxon>
        <taxon>Asterales</taxon>
        <taxon>Asteraceae</taxon>
        <taxon>Asteroideae</taxon>
        <taxon>Heliantheae alliance</taxon>
        <taxon>Madieae</taxon>
        <taxon>Madiinae</taxon>
        <taxon>Deinandra</taxon>
    </lineage>
</organism>
<dbReference type="PROSITE" id="PS51140">
    <property type="entry name" value="CUE"/>
    <property type="match status" value="1"/>
</dbReference>
<dbReference type="CDD" id="cd14279">
    <property type="entry name" value="CUE"/>
    <property type="match status" value="1"/>
</dbReference>
<dbReference type="InterPro" id="IPR009060">
    <property type="entry name" value="UBA-like_sf"/>
</dbReference>
<sequence length="537" mass="58873">MGFRSVYKVLQEVFPQVDSRVLKAVAIEHSKDADAAVEVVLVEIIPNLPQKPPTVGSSSTSKSSLSFFEGGGGETSQPQSTMDQLVINSCNHEKSTEACVVLSIDGSLPAATEALDTGFSAQVNSHTNIQPVNLESHVTSSYHDANGETVTESSSRSLEHDSGSSYSHGQASAKIGFENVDNETISAPESNQLVVICDTDLVASSSKSASEKDAFAAEFVESDDESCMSSMLTRAEEKCSTVFLEQIIEDAKNDKVKTLELAMSSVVDLMREVELKEKAVDQAKEEVTRGCSDILAKVDEVKQALLRAKEANDMHSGEVNAEKAILATELKELQLRLFSLSDERNKSLGILDEMRVALEIRLAAALDEIAAAEERKSENERAAREALLYQESQMEKVVEESKRLKLEAEENSKLQEFLMDRGRAIDILQGEIYVKCQDVLLLKEKFDKRIPLSRSLSSSQMSSVLASSGLSFRSVVTPLEPETEMYESLKKSAEMGDSYGFFEKSSRSEDYASQSPKSPVDDAKVLLEEDGWDLLDK</sequence>
<dbReference type="InterPro" id="IPR003892">
    <property type="entry name" value="CUE"/>
</dbReference>
<feature type="coiled-coil region" evidence="1">
    <location>
        <begin position="355"/>
        <end position="382"/>
    </location>
</feature>
<dbReference type="EMBL" id="JBCNJP010000023">
    <property type="protein sequence ID" value="KAK9057285.1"/>
    <property type="molecule type" value="Genomic_DNA"/>
</dbReference>
<name>A0AAP0GS44_9ASTR</name>
<comment type="caution">
    <text evidence="4">The sequence shown here is derived from an EMBL/GenBank/DDBJ whole genome shotgun (WGS) entry which is preliminary data.</text>
</comment>
<feature type="region of interest" description="Disordered" evidence="2">
    <location>
        <begin position="142"/>
        <end position="170"/>
    </location>
</feature>
<dbReference type="Proteomes" id="UP001408789">
    <property type="component" value="Unassembled WGS sequence"/>
</dbReference>
<dbReference type="PANTHER" id="PTHR48459">
    <property type="entry name" value="CUE DOMAIN-CONTAINING PROTEIN"/>
    <property type="match status" value="1"/>
</dbReference>
<accession>A0AAP0GS44</accession>
<evidence type="ECO:0000313" key="5">
    <source>
        <dbReference type="Proteomes" id="UP001408789"/>
    </source>
</evidence>
<feature type="compositionally biased region" description="Low complexity" evidence="2">
    <location>
        <begin position="57"/>
        <end position="68"/>
    </location>
</feature>
<keyword evidence="1" id="KW-0175">Coiled coil</keyword>
<evidence type="ECO:0000313" key="4">
    <source>
        <dbReference type="EMBL" id="KAK9057285.1"/>
    </source>
</evidence>
<reference evidence="4 5" key="1">
    <citation type="submission" date="2024-04" db="EMBL/GenBank/DDBJ databases">
        <title>The reference genome of an endangered Asteraceae, Deinandra increscens subsp. villosa, native to the Central Coast of California.</title>
        <authorList>
            <person name="Guilliams M."/>
            <person name="Hasenstab-Lehman K."/>
            <person name="Meyer R."/>
            <person name="Mcevoy S."/>
        </authorList>
    </citation>
    <scope>NUCLEOTIDE SEQUENCE [LARGE SCALE GENOMIC DNA]</scope>
    <source>
        <tissue evidence="4">Leaf</tissue>
    </source>
</reference>
<evidence type="ECO:0000256" key="2">
    <source>
        <dbReference type="SAM" id="MobiDB-lite"/>
    </source>
</evidence>
<feature type="region of interest" description="Disordered" evidence="2">
    <location>
        <begin position="51"/>
        <end position="79"/>
    </location>
</feature>
<protein>
    <recommendedName>
        <fullName evidence="3">CUE domain-containing protein</fullName>
    </recommendedName>
</protein>
<dbReference type="AlphaFoldDB" id="A0AAP0GS44"/>
<feature type="compositionally biased region" description="Polar residues" evidence="2">
    <location>
        <begin position="142"/>
        <end position="156"/>
    </location>
</feature>